<keyword evidence="3" id="KW-0805">Transcription regulation</keyword>
<dbReference type="PANTHER" id="PTHR48111">
    <property type="entry name" value="REGULATOR OF RPOS"/>
    <property type="match status" value="1"/>
</dbReference>
<feature type="DNA-binding region" description="OmpR/PhoB-type" evidence="7">
    <location>
        <begin position="173"/>
        <end position="274"/>
    </location>
</feature>
<gene>
    <name evidence="10" type="ORF">P7680_09290</name>
</gene>
<accession>A0ABT6GB25</accession>
<evidence type="ECO:0000256" key="6">
    <source>
        <dbReference type="PROSITE-ProRule" id="PRU00169"/>
    </source>
</evidence>
<keyword evidence="5" id="KW-0804">Transcription</keyword>
<evidence type="ECO:0000256" key="5">
    <source>
        <dbReference type="ARBA" id="ARBA00023163"/>
    </source>
</evidence>
<dbReference type="PROSITE" id="PS51755">
    <property type="entry name" value="OMPR_PHOB"/>
    <property type="match status" value="1"/>
</dbReference>
<organism evidence="10 11">
    <name type="scientific">Thalassospira aquimaris</name>
    <dbReference type="NCBI Taxonomy" id="3037796"/>
    <lineage>
        <taxon>Bacteria</taxon>
        <taxon>Pseudomonadati</taxon>
        <taxon>Pseudomonadota</taxon>
        <taxon>Alphaproteobacteria</taxon>
        <taxon>Rhodospirillales</taxon>
        <taxon>Thalassospiraceae</taxon>
        <taxon>Thalassospira</taxon>
    </lineage>
</organism>
<name>A0ABT6GB25_9PROT</name>
<dbReference type="CDD" id="cd00383">
    <property type="entry name" value="trans_reg_C"/>
    <property type="match status" value="1"/>
</dbReference>
<proteinExistence type="predicted"/>
<evidence type="ECO:0000256" key="1">
    <source>
        <dbReference type="ARBA" id="ARBA00022553"/>
    </source>
</evidence>
<reference evidence="10 11" key="1">
    <citation type="submission" date="2023-03" db="EMBL/GenBank/DDBJ databases">
        <title>Strain FZY0004 represents a novel species in the genus Thalassospira isolated from seawater.</title>
        <authorList>
            <person name="Fu Z.-Y."/>
        </authorList>
    </citation>
    <scope>NUCLEOTIDE SEQUENCE [LARGE SCALE GENOMIC DNA]</scope>
    <source>
        <strain evidence="10 11">FZY0004</strain>
    </source>
</reference>
<dbReference type="SMART" id="SM00862">
    <property type="entry name" value="Trans_reg_C"/>
    <property type="match status" value="1"/>
</dbReference>
<evidence type="ECO:0000259" key="8">
    <source>
        <dbReference type="PROSITE" id="PS50110"/>
    </source>
</evidence>
<dbReference type="PANTHER" id="PTHR48111:SF1">
    <property type="entry name" value="TWO-COMPONENT RESPONSE REGULATOR ORR33"/>
    <property type="match status" value="1"/>
</dbReference>
<dbReference type="InterPro" id="IPR016032">
    <property type="entry name" value="Sig_transdc_resp-reg_C-effctor"/>
</dbReference>
<feature type="modified residue" description="4-aspartylphosphate" evidence="6">
    <location>
        <position position="97"/>
    </location>
</feature>
<dbReference type="InterPro" id="IPR039420">
    <property type="entry name" value="WalR-like"/>
</dbReference>
<dbReference type="Gene3D" id="3.40.50.2300">
    <property type="match status" value="1"/>
</dbReference>
<dbReference type="Gene3D" id="1.10.10.10">
    <property type="entry name" value="Winged helix-like DNA-binding domain superfamily/Winged helix DNA-binding domain"/>
    <property type="match status" value="1"/>
</dbReference>
<evidence type="ECO:0000256" key="7">
    <source>
        <dbReference type="PROSITE-ProRule" id="PRU01091"/>
    </source>
</evidence>
<dbReference type="InterPro" id="IPR036388">
    <property type="entry name" value="WH-like_DNA-bd_sf"/>
</dbReference>
<protein>
    <submittedName>
        <fullName evidence="10">Response regulator transcription factor</fullName>
    </submittedName>
</protein>
<dbReference type="SUPFAM" id="SSF52172">
    <property type="entry name" value="CheY-like"/>
    <property type="match status" value="1"/>
</dbReference>
<dbReference type="InterPro" id="IPR011006">
    <property type="entry name" value="CheY-like_superfamily"/>
</dbReference>
<evidence type="ECO:0000256" key="2">
    <source>
        <dbReference type="ARBA" id="ARBA00023012"/>
    </source>
</evidence>
<dbReference type="InterPro" id="IPR001789">
    <property type="entry name" value="Sig_transdc_resp-reg_receiver"/>
</dbReference>
<evidence type="ECO:0000259" key="9">
    <source>
        <dbReference type="PROSITE" id="PS51755"/>
    </source>
</evidence>
<dbReference type="Proteomes" id="UP001529180">
    <property type="component" value="Unassembled WGS sequence"/>
</dbReference>
<dbReference type="SMART" id="SM00448">
    <property type="entry name" value="REC"/>
    <property type="match status" value="1"/>
</dbReference>
<comment type="caution">
    <text evidence="10">The sequence shown here is derived from an EMBL/GenBank/DDBJ whole genome shotgun (WGS) entry which is preliminary data.</text>
</comment>
<feature type="domain" description="Response regulatory" evidence="8">
    <location>
        <begin position="48"/>
        <end position="161"/>
    </location>
</feature>
<dbReference type="RefSeq" id="WP_278006815.1">
    <property type="nucleotide sequence ID" value="NZ_JARSBO010000004.1"/>
</dbReference>
<evidence type="ECO:0000256" key="4">
    <source>
        <dbReference type="ARBA" id="ARBA00023125"/>
    </source>
</evidence>
<dbReference type="Pfam" id="PF00072">
    <property type="entry name" value="Response_reg"/>
    <property type="match status" value="1"/>
</dbReference>
<evidence type="ECO:0000256" key="3">
    <source>
        <dbReference type="ARBA" id="ARBA00023015"/>
    </source>
</evidence>
<keyword evidence="2" id="KW-0902">Two-component regulatory system</keyword>
<keyword evidence="1 6" id="KW-0597">Phosphoprotein</keyword>
<keyword evidence="4 7" id="KW-0238">DNA-binding</keyword>
<dbReference type="Pfam" id="PF00486">
    <property type="entry name" value="Trans_reg_C"/>
    <property type="match status" value="1"/>
</dbReference>
<dbReference type="CDD" id="cd17574">
    <property type="entry name" value="REC_OmpR"/>
    <property type="match status" value="1"/>
</dbReference>
<dbReference type="PROSITE" id="PS50110">
    <property type="entry name" value="RESPONSE_REGULATORY"/>
    <property type="match status" value="1"/>
</dbReference>
<evidence type="ECO:0000313" key="11">
    <source>
        <dbReference type="Proteomes" id="UP001529180"/>
    </source>
</evidence>
<feature type="domain" description="OmpR/PhoB-type" evidence="9">
    <location>
        <begin position="173"/>
        <end position="274"/>
    </location>
</feature>
<dbReference type="InterPro" id="IPR001867">
    <property type="entry name" value="OmpR/PhoB-type_DNA-bd"/>
</dbReference>
<dbReference type="EMBL" id="JARSBO010000004">
    <property type="protein sequence ID" value="MDG4719194.1"/>
    <property type="molecule type" value="Genomic_DNA"/>
</dbReference>
<sequence length="285" mass="31711">MNEYKWRKVTSLGWRKCKREGLCMNRIGGLTRPDESSVTSDRDAMTQCVFVVEDNTDLNKDLCEYLEMCGFDVVGCETGAAFYRALQTKQPDAVILDIMLPDADGYELAKHVRKNIDCGIMMLTSLSGMDNHLTGYKSGADVYLTKDSPLSVIEAALKPLMRRTARTDVESDQEQIATEDGWVLDMLNWTLRNPQGDEASLTATERTIVKLLIEANGAWLTRPEIIVELGKADTAENCRNLDTAIRRVRQKILKEIGEELPVKTAYGRGYAFTSPAVVLGTADAS</sequence>
<keyword evidence="11" id="KW-1185">Reference proteome</keyword>
<evidence type="ECO:0000313" key="10">
    <source>
        <dbReference type="EMBL" id="MDG4719194.1"/>
    </source>
</evidence>
<dbReference type="SUPFAM" id="SSF46894">
    <property type="entry name" value="C-terminal effector domain of the bipartite response regulators"/>
    <property type="match status" value="1"/>
</dbReference>